<dbReference type="EMBL" id="AKWZ02000010">
    <property type="protein sequence ID" value="EPG72956.1"/>
    <property type="molecule type" value="Genomic_DNA"/>
</dbReference>
<name>S3URD4_9LEPT</name>
<protein>
    <submittedName>
        <fullName evidence="1">HEAT repeat protein</fullName>
    </submittedName>
</protein>
<dbReference type="STRING" id="1193011.LEP1GSC058_3779"/>
<dbReference type="Gene3D" id="1.25.10.10">
    <property type="entry name" value="Leucine-rich Repeat Variant"/>
    <property type="match status" value="1"/>
</dbReference>
<dbReference type="InterPro" id="IPR011989">
    <property type="entry name" value="ARM-like"/>
</dbReference>
<sequence>MRAILSTPFVRFDIAQRTLDRTLFPVSVFARRVLISVDDMPKEEKILGLQEESMKIRILAVAATFTFVFASSLFAEKSTEEHIKALSSGSDQEKIESALYLGSKKEKTAIPELINLLNRTNDAKIAVPAAIALGEIAEPGDATIALKNKIISSENGDIVYTALAGLLNITTKNEKAEDATKEALEFADKNRRSDEFVADILNVINKKLKR</sequence>
<evidence type="ECO:0000313" key="1">
    <source>
        <dbReference type="EMBL" id="EPG72956.1"/>
    </source>
</evidence>
<reference evidence="1" key="1">
    <citation type="submission" date="2013-04" db="EMBL/GenBank/DDBJ databases">
        <authorList>
            <person name="Harkins D.M."/>
            <person name="Durkin A.S."/>
            <person name="Selengut J.D."/>
            <person name="Sanka R."/>
            <person name="DePew J."/>
            <person name="Purushe J."/>
            <person name="Ahmed A."/>
            <person name="van der Linden H."/>
            <person name="Goris M.G.A."/>
            <person name="Hartskeerl R.A."/>
            <person name="Vinetz J.M."/>
            <person name="Sutton G.G."/>
            <person name="Nelson W.C."/>
            <person name="Fouts D.E."/>
        </authorList>
    </citation>
    <scope>NUCLEOTIDE SEQUENCE [LARGE SCALE GENOMIC DNA]</scope>
    <source>
        <strain evidence="1">BUT 6</strain>
    </source>
</reference>
<organism evidence="1 2">
    <name type="scientific">Leptospira fainei serovar Hurstbridge str. BUT 6</name>
    <dbReference type="NCBI Taxonomy" id="1193011"/>
    <lineage>
        <taxon>Bacteria</taxon>
        <taxon>Pseudomonadati</taxon>
        <taxon>Spirochaetota</taxon>
        <taxon>Spirochaetia</taxon>
        <taxon>Leptospirales</taxon>
        <taxon>Leptospiraceae</taxon>
        <taxon>Leptospira</taxon>
    </lineage>
</organism>
<dbReference type="Proteomes" id="UP000014540">
    <property type="component" value="Unassembled WGS sequence"/>
</dbReference>
<evidence type="ECO:0000313" key="2">
    <source>
        <dbReference type="Proteomes" id="UP000014540"/>
    </source>
</evidence>
<gene>
    <name evidence="1" type="ORF">LEP1GSC058_3779</name>
</gene>
<dbReference type="InterPro" id="IPR016024">
    <property type="entry name" value="ARM-type_fold"/>
</dbReference>
<proteinExistence type="predicted"/>
<accession>S3URD4</accession>
<dbReference type="AlphaFoldDB" id="S3URD4"/>
<dbReference type="SUPFAM" id="SSF48371">
    <property type="entry name" value="ARM repeat"/>
    <property type="match status" value="1"/>
</dbReference>
<comment type="caution">
    <text evidence="1">The sequence shown here is derived from an EMBL/GenBank/DDBJ whole genome shotgun (WGS) entry which is preliminary data.</text>
</comment>
<keyword evidence="2" id="KW-1185">Reference proteome</keyword>